<dbReference type="OrthoDB" id="5332281at2759"/>
<keyword evidence="2" id="KW-1185">Reference proteome</keyword>
<name>A0A017S601_ASPRC</name>
<dbReference type="AlphaFoldDB" id="A0A017S601"/>
<evidence type="ECO:0000313" key="1">
    <source>
        <dbReference type="EMBL" id="EYE91555.1"/>
    </source>
</evidence>
<accession>A0A017S601</accession>
<evidence type="ECO:0000313" key="2">
    <source>
        <dbReference type="Proteomes" id="UP000019804"/>
    </source>
</evidence>
<proteinExistence type="predicted"/>
<dbReference type="GeneID" id="63702586"/>
<dbReference type="STRING" id="1388766.A0A017S601"/>
<reference evidence="2" key="1">
    <citation type="journal article" date="2014" name="Nat. Commun.">
        <title>Genomic adaptations of the halophilic Dead Sea filamentous fungus Eurotium rubrum.</title>
        <authorList>
            <person name="Kis-Papo T."/>
            <person name="Weig A.R."/>
            <person name="Riley R."/>
            <person name="Persoh D."/>
            <person name="Salamov A."/>
            <person name="Sun H."/>
            <person name="Lipzen A."/>
            <person name="Wasser S.P."/>
            <person name="Rambold G."/>
            <person name="Grigoriev I.V."/>
            <person name="Nevo E."/>
        </authorList>
    </citation>
    <scope>NUCLEOTIDE SEQUENCE [LARGE SCALE GENOMIC DNA]</scope>
    <source>
        <strain evidence="2">CBS 135680</strain>
    </source>
</reference>
<dbReference type="EMBL" id="KK088443">
    <property type="protein sequence ID" value="EYE91555.1"/>
    <property type="molecule type" value="Genomic_DNA"/>
</dbReference>
<dbReference type="RefSeq" id="XP_040635245.1">
    <property type="nucleotide sequence ID" value="XM_040787462.1"/>
</dbReference>
<dbReference type="Proteomes" id="UP000019804">
    <property type="component" value="Unassembled WGS sequence"/>
</dbReference>
<protein>
    <submittedName>
        <fullName evidence="1">Uncharacterized protein</fullName>
    </submittedName>
</protein>
<sequence length="261" mass="29425">MVSINTTYTRSRHTEIGGQEALLPWQPISFDAQSIVHEGSYPDMQPNWFAPPIYRMDQYADTATTQTVHARFFYPQPRITQDARLTYVLESLLATMAWFLLRIFSQFPGEPIVPKPPGSITAKYSYLANSAIVRRMWNTHAMDTKEVRNRREPAALGWWPICGGDNASSLSAEDLAAPRWRWGVDSGWNVQLQTRKDVPMAVSLSPTPPYLPEFDFSDSPSPIAMGSRGSYNNSLGLSFEVSLLSRQSDRANNNSDNSDRD</sequence>
<gene>
    <name evidence="1" type="ORF">EURHEDRAFT_546370</name>
</gene>
<organism evidence="1 2">
    <name type="scientific">Aspergillus ruber (strain CBS 135680)</name>
    <dbReference type="NCBI Taxonomy" id="1388766"/>
    <lineage>
        <taxon>Eukaryota</taxon>
        <taxon>Fungi</taxon>
        <taxon>Dikarya</taxon>
        <taxon>Ascomycota</taxon>
        <taxon>Pezizomycotina</taxon>
        <taxon>Eurotiomycetes</taxon>
        <taxon>Eurotiomycetidae</taxon>
        <taxon>Eurotiales</taxon>
        <taxon>Aspergillaceae</taxon>
        <taxon>Aspergillus</taxon>
        <taxon>Aspergillus subgen. Aspergillus</taxon>
    </lineage>
</organism>
<dbReference type="HOGENOM" id="CLU_1065515_0_0_1"/>